<dbReference type="PANTHER" id="PTHR24220:SF86">
    <property type="entry name" value="ABC TRANSPORTER ABCH.1"/>
    <property type="match status" value="1"/>
</dbReference>
<dbReference type="EMBL" id="OB680129">
    <property type="protein sequence ID" value="CAD7236581.1"/>
    <property type="molecule type" value="Genomic_DNA"/>
</dbReference>
<dbReference type="GO" id="GO:0022857">
    <property type="term" value="F:transmembrane transporter activity"/>
    <property type="evidence" value="ECO:0007669"/>
    <property type="project" value="TreeGrafter"/>
</dbReference>
<proteinExistence type="predicted"/>
<name>A0A7R8WRN4_9CRUS</name>
<dbReference type="OrthoDB" id="6373771at2759"/>
<dbReference type="InterPro" id="IPR003439">
    <property type="entry name" value="ABC_transporter-like_ATP-bd"/>
</dbReference>
<evidence type="ECO:0000259" key="1">
    <source>
        <dbReference type="Pfam" id="PF00005"/>
    </source>
</evidence>
<organism evidence="2">
    <name type="scientific">Cyprideis torosa</name>
    <dbReference type="NCBI Taxonomy" id="163714"/>
    <lineage>
        <taxon>Eukaryota</taxon>
        <taxon>Metazoa</taxon>
        <taxon>Ecdysozoa</taxon>
        <taxon>Arthropoda</taxon>
        <taxon>Crustacea</taxon>
        <taxon>Oligostraca</taxon>
        <taxon>Ostracoda</taxon>
        <taxon>Podocopa</taxon>
        <taxon>Podocopida</taxon>
        <taxon>Cytherocopina</taxon>
        <taxon>Cytheroidea</taxon>
        <taxon>Cytherideidae</taxon>
        <taxon>Cyprideis</taxon>
    </lineage>
</organism>
<evidence type="ECO:0000313" key="2">
    <source>
        <dbReference type="EMBL" id="CAD7236581.1"/>
    </source>
</evidence>
<dbReference type="GO" id="GO:0005524">
    <property type="term" value="F:ATP binding"/>
    <property type="evidence" value="ECO:0007669"/>
    <property type="project" value="InterPro"/>
</dbReference>
<dbReference type="AlphaFoldDB" id="A0A7R8WRN4"/>
<dbReference type="SUPFAM" id="SSF52540">
    <property type="entry name" value="P-loop containing nucleoside triphosphate hydrolases"/>
    <property type="match status" value="1"/>
</dbReference>
<gene>
    <name evidence="2" type="ORF">CTOB1V02_LOCUS14396</name>
</gene>
<dbReference type="InterPro" id="IPR015854">
    <property type="entry name" value="ABC_transpr_LolD-like"/>
</dbReference>
<dbReference type="GO" id="GO:0016887">
    <property type="term" value="F:ATP hydrolysis activity"/>
    <property type="evidence" value="ECO:0007669"/>
    <property type="project" value="InterPro"/>
</dbReference>
<dbReference type="Pfam" id="PF00005">
    <property type="entry name" value="ABC_tran"/>
    <property type="match status" value="1"/>
</dbReference>
<sequence>MGTDPVERRHKVKDALASLGLSDREHHLPKQLSGGQQQRVAIARATLLKPPLLLADEPTGNLDTHSGQDVVNILEQLNSDGITLVVVTHDAELGKRARRRIRMVDGKITEDEQ</sequence>
<feature type="domain" description="ABC transporter" evidence="1">
    <location>
        <begin position="8"/>
        <end position="59"/>
    </location>
</feature>
<dbReference type="GO" id="GO:0005886">
    <property type="term" value="C:plasma membrane"/>
    <property type="evidence" value="ECO:0007669"/>
    <property type="project" value="TreeGrafter"/>
</dbReference>
<dbReference type="PANTHER" id="PTHR24220">
    <property type="entry name" value="IMPORT ATP-BINDING PROTEIN"/>
    <property type="match status" value="1"/>
</dbReference>
<protein>
    <recommendedName>
        <fullName evidence="1">ABC transporter domain-containing protein</fullName>
    </recommendedName>
</protein>
<reference evidence="2" key="1">
    <citation type="submission" date="2020-11" db="EMBL/GenBank/DDBJ databases">
        <authorList>
            <person name="Tran Van P."/>
        </authorList>
    </citation>
    <scope>NUCLEOTIDE SEQUENCE</scope>
</reference>
<dbReference type="Gene3D" id="3.40.50.300">
    <property type="entry name" value="P-loop containing nucleotide triphosphate hydrolases"/>
    <property type="match status" value="1"/>
</dbReference>
<dbReference type="InterPro" id="IPR027417">
    <property type="entry name" value="P-loop_NTPase"/>
</dbReference>
<accession>A0A7R8WRN4</accession>